<dbReference type="HAMAP" id="MF_00973">
    <property type="entry name" value="Gluconeogen_factor"/>
    <property type="match status" value="1"/>
</dbReference>
<dbReference type="EMBL" id="JACHGT010000007">
    <property type="protein sequence ID" value="MBB6035634.1"/>
    <property type="molecule type" value="Genomic_DNA"/>
</dbReference>
<feature type="region of interest" description="Disordered" evidence="3">
    <location>
        <begin position="307"/>
        <end position="326"/>
    </location>
</feature>
<protein>
    <recommendedName>
        <fullName evidence="2">Putative gluconeogenesis factor</fullName>
    </recommendedName>
</protein>
<dbReference type="GO" id="GO:0008360">
    <property type="term" value="P:regulation of cell shape"/>
    <property type="evidence" value="ECO:0007669"/>
    <property type="project" value="UniProtKB-UniRule"/>
</dbReference>
<dbReference type="SUPFAM" id="SSF142338">
    <property type="entry name" value="CofD-like"/>
    <property type="match status" value="1"/>
</dbReference>
<dbReference type="PANTHER" id="PTHR30135">
    <property type="entry name" value="UNCHARACTERIZED PROTEIN YVCK-RELATED"/>
    <property type="match status" value="1"/>
</dbReference>
<gene>
    <name evidence="4" type="ORF">HNR73_003498</name>
</gene>
<evidence type="ECO:0000313" key="5">
    <source>
        <dbReference type="Proteomes" id="UP000548476"/>
    </source>
</evidence>
<dbReference type="Gene3D" id="3.40.50.10680">
    <property type="entry name" value="CofD-like domains"/>
    <property type="match status" value="1"/>
</dbReference>
<accession>A0A841FIE2</accession>
<dbReference type="GO" id="GO:0005737">
    <property type="term" value="C:cytoplasm"/>
    <property type="evidence" value="ECO:0007669"/>
    <property type="project" value="UniProtKB-SubCell"/>
</dbReference>
<dbReference type="NCBIfam" id="TIGR01826">
    <property type="entry name" value="CofD_related"/>
    <property type="match status" value="1"/>
</dbReference>
<keyword evidence="1 2" id="KW-0963">Cytoplasm</keyword>
<dbReference type="Pfam" id="PF01933">
    <property type="entry name" value="CofD"/>
    <property type="match status" value="1"/>
</dbReference>
<organism evidence="4 5">
    <name type="scientific">Phytomonospora endophytica</name>
    <dbReference type="NCBI Taxonomy" id="714109"/>
    <lineage>
        <taxon>Bacteria</taxon>
        <taxon>Bacillati</taxon>
        <taxon>Actinomycetota</taxon>
        <taxon>Actinomycetes</taxon>
        <taxon>Micromonosporales</taxon>
        <taxon>Micromonosporaceae</taxon>
        <taxon>Phytomonospora</taxon>
    </lineage>
</organism>
<comment type="function">
    <text evidence="2">Required for morphogenesis under gluconeogenic growth conditions.</text>
</comment>
<evidence type="ECO:0000313" key="4">
    <source>
        <dbReference type="EMBL" id="MBB6035634.1"/>
    </source>
</evidence>
<comment type="caution">
    <text evidence="4">The sequence shown here is derived from an EMBL/GenBank/DDBJ whole genome shotgun (WGS) entry which is preliminary data.</text>
</comment>
<evidence type="ECO:0000256" key="3">
    <source>
        <dbReference type="SAM" id="MobiDB-lite"/>
    </source>
</evidence>
<dbReference type="AlphaFoldDB" id="A0A841FIE2"/>
<keyword evidence="5" id="KW-1185">Reference proteome</keyword>
<comment type="subcellular location">
    <subcellularLocation>
        <location evidence="2">Cytoplasm</location>
    </subcellularLocation>
</comment>
<dbReference type="Proteomes" id="UP000548476">
    <property type="component" value="Unassembled WGS sequence"/>
</dbReference>
<comment type="similarity">
    <text evidence="2">Belongs to the gluconeogenesis factor family.</text>
</comment>
<name>A0A841FIE2_9ACTN</name>
<evidence type="ECO:0000256" key="2">
    <source>
        <dbReference type="HAMAP-Rule" id="MF_00973"/>
    </source>
</evidence>
<dbReference type="RefSeq" id="WP_184788508.1">
    <property type="nucleotide sequence ID" value="NZ_BONT01000082.1"/>
</dbReference>
<dbReference type="InterPro" id="IPR010119">
    <property type="entry name" value="Gluconeogen_factor"/>
</dbReference>
<evidence type="ECO:0000256" key="1">
    <source>
        <dbReference type="ARBA" id="ARBA00022490"/>
    </source>
</evidence>
<dbReference type="GO" id="GO:0043743">
    <property type="term" value="F:LPPG:FO 2-phospho-L-lactate transferase activity"/>
    <property type="evidence" value="ECO:0007669"/>
    <property type="project" value="InterPro"/>
</dbReference>
<dbReference type="InterPro" id="IPR038136">
    <property type="entry name" value="CofD-like_dom_sf"/>
</dbReference>
<dbReference type="CDD" id="cd07187">
    <property type="entry name" value="YvcK_like"/>
    <property type="match status" value="1"/>
</dbReference>
<reference evidence="4 5" key="1">
    <citation type="submission" date="2020-08" db="EMBL/GenBank/DDBJ databases">
        <title>Genomic Encyclopedia of Type Strains, Phase IV (KMG-IV): sequencing the most valuable type-strain genomes for metagenomic binning, comparative biology and taxonomic classification.</title>
        <authorList>
            <person name="Goeker M."/>
        </authorList>
    </citation>
    <scope>NUCLEOTIDE SEQUENCE [LARGE SCALE GENOMIC DNA]</scope>
    <source>
        <strain evidence="4 5">YIM 65646</strain>
    </source>
</reference>
<proteinExistence type="inferred from homology"/>
<dbReference type="InterPro" id="IPR002882">
    <property type="entry name" value="CofD"/>
</dbReference>
<dbReference type="PANTHER" id="PTHR30135:SF3">
    <property type="entry name" value="GLUCONEOGENESIS FACTOR-RELATED"/>
    <property type="match status" value="1"/>
</dbReference>
<sequence length="326" mass="34051">MSGPQRTRVVAFGGGKGLSVALRALRCLDVDITAVVTVADDGGSSGRLRIDRDALPPGDLRQALAALSGDEAAARLIQHRYDGADSLSGHTVGNLMLVGLLEMHADPVAALDEAGRLMRAHGRVLPMASVPLRIEADVLDDHGRPTVVSGQHNVAVCRGTVTDVRLAPADPPVAVEVLSAVAEADWLIFGPGSWYTSVLPHLLTPRLREAIGKSGARRLITLNLSEDTETAGLSLAGHLGAFAKYADGVTIDAVIADARAVGYPDPVASAAESLGARLVLARVAREDGTPRHDPDALAAALRRLLLEADDPDDPATMETPRRSAGE</sequence>